<evidence type="ECO:0000313" key="1">
    <source>
        <dbReference type="EMBL" id="JAH51764.1"/>
    </source>
</evidence>
<organism evidence="1">
    <name type="scientific">Anguilla anguilla</name>
    <name type="common">European freshwater eel</name>
    <name type="synonym">Muraena anguilla</name>
    <dbReference type="NCBI Taxonomy" id="7936"/>
    <lineage>
        <taxon>Eukaryota</taxon>
        <taxon>Metazoa</taxon>
        <taxon>Chordata</taxon>
        <taxon>Craniata</taxon>
        <taxon>Vertebrata</taxon>
        <taxon>Euteleostomi</taxon>
        <taxon>Actinopterygii</taxon>
        <taxon>Neopterygii</taxon>
        <taxon>Teleostei</taxon>
        <taxon>Anguilliformes</taxon>
        <taxon>Anguillidae</taxon>
        <taxon>Anguilla</taxon>
    </lineage>
</organism>
<accession>A0A0E9TDM0</accession>
<sequence length="14" mass="1660">MSINLYQSDGKRTF</sequence>
<protein>
    <submittedName>
        <fullName evidence="1">Uncharacterized protein</fullName>
    </submittedName>
</protein>
<name>A0A0E9TDM0_ANGAN</name>
<reference evidence="1" key="2">
    <citation type="journal article" date="2015" name="Fish Shellfish Immunol.">
        <title>Early steps in the European eel (Anguilla anguilla)-Vibrio vulnificus interaction in the gills: Role of the RtxA13 toxin.</title>
        <authorList>
            <person name="Callol A."/>
            <person name="Pajuelo D."/>
            <person name="Ebbesson L."/>
            <person name="Teles M."/>
            <person name="MacKenzie S."/>
            <person name="Amaro C."/>
        </authorList>
    </citation>
    <scope>NUCLEOTIDE SEQUENCE</scope>
</reference>
<reference evidence="1" key="1">
    <citation type="submission" date="2014-11" db="EMBL/GenBank/DDBJ databases">
        <authorList>
            <person name="Amaro Gonzalez C."/>
        </authorList>
    </citation>
    <scope>NUCLEOTIDE SEQUENCE</scope>
</reference>
<dbReference type="EMBL" id="GBXM01056813">
    <property type="protein sequence ID" value="JAH51764.1"/>
    <property type="molecule type" value="Transcribed_RNA"/>
</dbReference>
<proteinExistence type="predicted"/>